<evidence type="ECO:0000313" key="2">
    <source>
        <dbReference type="EMBL" id="AWO98458.1"/>
    </source>
</evidence>
<proteinExistence type="predicted"/>
<name>A0A2U9B3Z3_SCOMX</name>
<feature type="non-terminal residue" evidence="2">
    <location>
        <position position="69"/>
    </location>
</feature>
<feature type="compositionally biased region" description="Basic and acidic residues" evidence="1">
    <location>
        <begin position="47"/>
        <end position="62"/>
    </location>
</feature>
<gene>
    <name evidence="2" type="ORF">SMAX5B_008467</name>
</gene>
<dbReference type="EMBL" id="CP026245">
    <property type="protein sequence ID" value="AWO98458.1"/>
    <property type="molecule type" value="Genomic_DNA"/>
</dbReference>
<keyword evidence="3" id="KW-1185">Reference proteome</keyword>
<evidence type="ECO:0000256" key="1">
    <source>
        <dbReference type="SAM" id="MobiDB-lite"/>
    </source>
</evidence>
<accession>A0A2U9B3Z3</accession>
<protein>
    <submittedName>
        <fullName evidence="2">Uncharacterized protein</fullName>
    </submittedName>
</protein>
<reference evidence="2 3" key="1">
    <citation type="submission" date="2017-12" db="EMBL/GenBank/DDBJ databases">
        <title>Integrating genomic resources of turbot (Scophthalmus maximus) in depth evaluation of genetic and physical mapping variation across individuals.</title>
        <authorList>
            <person name="Martinez P."/>
        </authorList>
    </citation>
    <scope>NUCLEOTIDE SEQUENCE [LARGE SCALE GENOMIC DNA]</scope>
</reference>
<dbReference type="Proteomes" id="UP000246464">
    <property type="component" value="Chromosome 3"/>
</dbReference>
<organism evidence="2 3">
    <name type="scientific">Scophthalmus maximus</name>
    <name type="common">Turbot</name>
    <name type="synonym">Psetta maxima</name>
    <dbReference type="NCBI Taxonomy" id="52904"/>
    <lineage>
        <taxon>Eukaryota</taxon>
        <taxon>Metazoa</taxon>
        <taxon>Chordata</taxon>
        <taxon>Craniata</taxon>
        <taxon>Vertebrata</taxon>
        <taxon>Euteleostomi</taxon>
        <taxon>Actinopterygii</taxon>
        <taxon>Neopterygii</taxon>
        <taxon>Teleostei</taxon>
        <taxon>Neoteleostei</taxon>
        <taxon>Acanthomorphata</taxon>
        <taxon>Carangaria</taxon>
        <taxon>Pleuronectiformes</taxon>
        <taxon>Pleuronectoidei</taxon>
        <taxon>Scophthalmidae</taxon>
        <taxon>Scophthalmus</taxon>
    </lineage>
</organism>
<feature type="non-terminal residue" evidence="2">
    <location>
        <position position="1"/>
    </location>
</feature>
<sequence>SVLPRPTPLTEGLERWELPPLLPRSAMGPSPSGQRRRRRASSTTDSSWRRPMEGARQTELKNRQTALVQ</sequence>
<evidence type="ECO:0000313" key="3">
    <source>
        <dbReference type="Proteomes" id="UP000246464"/>
    </source>
</evidence>
<dbReference type="AlphaFoldDB" id="A0A2U9B3Z3"/>
<feature type="region of interest" description="Disordered" evidence="1">
    <location>
        <begin position="1"/>
        <end position="69"/>
    </location>
</feature>